<evidence type="ECO:0000313" key="2">
    <source>
        <dbReference type="Proteomes" id="UP000887572"/>
    </source>
</evidence>
<dbReference type="GO" id="GO:0006508">
    <property type="term" value="P:proteolysis"/>
    <property type="evidence" value="ECO:0007669"/>
    <property type="project" value="InterPro"/>
</dbReference>
<dbReference type="GO" id="GO:0004252">
    <property type="term" value="F:serine-type endopeptidase activity"/>
    <property type="evidence" value="ECO:0007669"/>
    <property type="project" value="InterPro"/>
</dbReference>
<dbReference type="InterPro" id="IPR020568">
    <property type="entry name" value="Ribosomal_Su5_D2-typ_SF"/>
</dbReference>
<dbReference type="WBParaSite" id="Gr19_v10_g6916.t1">
    <property type="protein sequence ID" value="Gr19_v10_g6916.t1"/>
    <property type="gene ID" value="Gr19_v10_g6916"/>
</dbReference>
<dbReference type="Gene3D" id="3.30.230.10">
    <property type="match status" value="1"/>
</dbReference>
<proteinExistence type="predicted"/>
<keyword evidence="2" id="KW-1185">Reference proteome</keyword>
<organism evidence="2 3">
    <name type="scientific">Globodera rostochiensis</name>
    <name type="common">Golden nematode worm</name>
    <name type="synonym">Heterodera rostochiensis</name>
    <dbReference type="NCBI Taxonomy" id="31243"/>
    <lineage>
        <taxon>Eukaryota</taxon>
        <taxon>Metazoa</taxon>
        <taxon>Ecdysozoa</taxon>
        <taxon>Nematoda</taxon>
        <taxon>Chromadorea</taxon>
        <taxon>Rhabditida</taxon>
        <taxon>Tylenchina</taxon>
        <taxon>Tylenchomorpha</taxon>
        <taxon>Tylenchoidea</taxon>
        <taxon>Heteroderidae</taxon>
        <taxon>Heteroderinae</taxon>
        <taxon>Globodera</taxon>
    </lineage>
</organism>
<dbReference type="InterPro" id="IPR014721">
    <property type="entry name" value="Ribsml_uS5_D2-typ_fold_subgr"/>
</dbReference>
<feature type="domain" description="Lon proteolytic" evidence="1">
    <location>
        <begin position="74"/>
        <end position="140"/>
    </location>
</feature>
<evidence type="ECO:0000313" key="3">
    <source>
        <dbReference type="WBParaSite" id="Gr19_v10_g6916.t1"/>
    </source>
</evidence>
<dbReference type="AlphaFoldDB" id="A0A914I3A3"/>
<sequence length="176" mass="20022">MFCTIRYSDHSAHSDRKRIRWLIRHRDRTAVSYNRFERPDYRRAYRNALRYARRYGPGDFAQMRFVVCAPPHESLMDGQSVTAAAIIGIMSIATGRRVQAKYAVTGSVGETGRLQKIGGLLPKTEAAIAAEKTDIVMPDSHPFVIIKFHVVIHLAFKHKQYAILRAPAVYFRGVCT</sequence>
<accession>A0A914I3A3</accession>
<dbReference type="GO" id="GO:0004176">
    <property type="term" value="F:ATP-dependent peptidase activity"/>
    <property type="evidence" value="ECO:0007669"/>
    <property type="project" value="InterPro"/>
</dbReference>
<name>A0A914I3A3_GLORO</name>
<dbReference type="Proteomes" id="UP000887572">
    <property type="component" value="Unplaced"/>
</dbReference>
<dbReference type="Pfam" id="PF05362">
    <property type="entry name" value="Lon_C"/>
    <property type="match status" value="1"/>
</dbReference>
<reference evidence="3" key="1">
    <citation type="submission" date="2022-11" db="UniProtKB">
        <authorList>
            <consortium name="WormBaseParasite"/>
        </authorList>
    </citation>
    <scope>IDENTIFICATION</scope>
</reference>
<dbReference type="InterPro" id="IPR008269">
    <property type="entry name" value="Lon_proteolytic"/>
</dbReference>
<protein>
    <submittedName>
        <fullName evidence="3">Lon proteolytic domain-containing protein</fullName>
    </submittedName>
</protein>
<evidence type="ECO:0000259" key="1">
    <source>
        <dbReference type="Pfam" id="PF05362"/>
    </source>
</evidence>
<dbReference type="SUPFAM" id="SSF54211">
    <property type="entry name" value="Ribosomal protein S5 domain 2-like"/>
    <property type="match status" value="1"/>
</dbReference>